<dbReference type="PROSITE" id="PS51257">
    <property type="entry name" value="PROKAR_LIPOPROTEIN"/>
    <property type="match status" value="1"/>
</dbReference>
<proteinExistence type="predicted"/>
<organism evidence="3 4">
    <name type="scientific">Arthrobacter subterraneus</name>
    <dbReference type="NCBI Taxonomy" id="335973"/>
    <lineage>
        <taxon>Bacteria</taxon>
        <taxon>Bacillati</taxon>
        <taxon>Actinomycetota</taxon>
        <taxon>Actinomycetes</taxon>
        <taxon>Micrococcales</taxon>
        <taxon>Micrococcaceae</taxon>
        <taxon>Arthrobacter</taxon>
    </lineage>
</organism>
<dbReference type="AlphaFoldDB" id="A0A1G8KH02"/>
<protein>
    <recommendedName>
        <fullName evidence="5">Copper(I)-binding protein</fullName>
    </recommendedName>
</protein>
<evidence type="ECO:0000256" key="2">
    <source>
        <dbReference type="SAM" id="SignalP"/>
    </source>
</evidence>
<dbReference type="STRING" id="335973.SAMN04488693_11112"/>
<dbReference type="RefSeq" id="WP_139186264.1">
    <property type="nucleotide sequence ID" value="NZ_FNDT01000011.1"/>
</dbReference>
<accession>A0A1G8KH02</accession>
<gene>
    <name evidence="3" type="ORF">SAMN04488693_11112</name>
</gene>
<evidence type="ECO:0000256" key="1">
    <source>
        <dbReference type="SAM" id="MobiDB-lite"/>
    </source>
</evidence>
<keyword evidence="2" id="KW-0732">Signal</keyword>
<evidence type="ECO:0000313" key="3">
    <source>
        <dbReference type="EMBL" id="SDI42140.1"/>
    </source>
</evidence>
<feature type="signal peptide" evidence="2">
    <location>
        <begin position="1"/>
        <end position="30"/>
    </location>
</feature>
<dbReference type="Proteomes" id="UP000199258">
    <property type="component" value="Unassembled WGS sequence"/>
</dbReference>
<keyword evidence="4" id="KW-1185">Reference proteome</keyword>
<dbReference type="OrthoDB" id="3267550at2"/>
<reference evidence="3 4" key="1">
    <citation type="submission" date="2016-10" db="EMBL/GenBank/DDBJ databases">
        <authorList>
            <person name="de Groot N.N."/>
        </authorList>
    </citation>
    <scope>NUCLEOTIDE SEQUENCE [LARGE SCALE GENOMIC DNA]</scope>
    <source>
        <strain evidence="3 4">NP_1H</strain>
    </source>
</reference>
<sequence>MKSSPKKRVQLAVTAGSAVLALLGATGCSATSLQATTLQYSASDGIVEQVGPVLLRNILIITSDEGEPGRLLGTMFNESDSPVQVTIDGENESSQITIEANDKYVFEDEVDDDGTLQGISEIPGALVDLDFTVNSESQTFRVPVLDGTLEEYREYVPGGFTPEPSPSEEAGEEDH</sequence>
<name>A0A1G8KH02_9MICC</name>
<feature type="region of interest" description="Disordered" evidence="1">
    <location>
        <begin position="156"/>
        <end position="175"/>
    </location>
</feature>
<evidence type="ECO:0008006" key="5">
    <source>
        <dbReference type="Google" id="ProtNLM"/>
    </source>
</evidence>
<dbReference type="EMBL" id="FNDT01000011">
    <property type="protein sequence ID" value="SDI42140.1"/>
    <property type="molecule type" value="Genomic_DNA"/>
</dbReference>
<evidence type="ECO:0000313" key="4">
    <source>
        <dbReference type="Proteomes" id="UP000199258"/>
    </source>
</evidence>
<feature type="chain" id="PRO_5011741537" description="Copper(I)-binding protein" evidence="2">
    <location>
        <begin position="31"/>
        <end position="175"/>
    </location>
</feature>